<dbReference type="InterPro" id="IPR027417">
    <property type="entry name" value="P-loop_NTPase"/>
</dbReference>
<evidence type="ECO:0000256" key="3">
    <source>
        <dbReference type="ARBA" id="ARBA00022840"/>
    </source>
</evidence>
<dbReference type="CDD" id="cd03293">
    <property type="entry name" value="ABC_NrtD_SsuB_transporters"/>
    <property type="match status" value="1"/>
</dbReference>
<dbReference type="Gene3D" id="3.40.50.300">
    <property type="entry name" value="P-loop containing nucleotide triphosphate hydrolases"/>
    <property type="match status" value="1"/>
</dbReference>
<proteinExistence type="predicted"/>
<sequence length="250" mass="28479">MLQFNDVTFSYPGKNFPLMQDLSFQIKKGEFVCLVGHSGCGKSTIFRLVNQLLTPNQGEILVNGKNIAGQKNYCGYMPQSDLLFPWRSVKENVMLPLEIQGKLSAKERNEKAEEALQMVGLSEWADKSPAELSGGMRQRAAFARTVMTGSDLLLLDEPFSALDYLTRLSMREWLLQQWEQDKKTILFITHDVEEAVYLSNRVLVAEEIPMTSLSSVEVPAGYPRTRERMREPGMLLLKEELIDRLRRKDG</sequence>
<dbReference type="PANTHER" id="PTHR42788">
    <property type="entry name" value="TAURINE IMPORT ATP-BINDING PROTEIN-RELATED"/>
    <property type="match status" value="1"/>
</dbReference>
<dbReference type="RefSeq" id="WP_308453730.1">
    <property type="nucleotide sequence ID" value="NZ_JAJEQR010000024.1"/>
</dbReference>
<dbReference type="InterPro" id="IPR003593">
    <property type="entry name" value="AAA+_ATPase"/>
</dbReference>
<name>A0AAE3JGW5_9FIRM</name>
<protein>
    <submittedName>
        <fullName evidence="5">ABC transporter ATP-binding protein</fullName>
    </submittedName>
</protein>
<dbReference type="SUPFAM" id="SSF52540">
    <property type="entry name" value="P-loop containing nucleoside triphosphate hydrolases"/>
    <property type="match status" value="1"/>
</dbReference>
<evidence type="ECO:0000313" key="5">
    <source>
        <dbReference type="EMBL" id="MCC2231206.1"/>
    </source>
</evidence>
<dbReference type="GO" id="GO:0016887">
    <property type="term" value="F:ATP hydrolysis activity"/>
    <property type="evidence" value="ECO:0007669"/>
    <property type="project" value="InterPro"/>
</dbReference>
<dbReference type="GO" id="GO:0005524">
    <property type="term" value="F:ATP binding"/>
    <property type="evidence" value="ECO:0007669"/>
    <property type="project" value="UniProtKB-KW"/>
</dbReference>
<evidence type="ECO:0000256" key="2">
    <source>
        <dbReference type="ARBA" id="ARBA00022741"/>
    </source>
</evidence>
<gene>
    <name evidence="5" type="ORF">LKD81_09405</name>
</gene>
<dbReference type="EMBL" id="JAJEQR010000024">
    <property type="protein sequence ID" value="MCC2231206.1"/>
    <property type="molecule type" value="Genomic_DNA"/>
</dbReference>
<dbReference type="AlphaFoldDB" id="A0AAE3JGW5"/>
<evidence type="ECO:0000256" key="1">
    <source>
        <dbReference type="ARBA" id="ARBA00022448"/>
    </source>
</evidence>
<feature type="domain" description="ABC transporter" evidence="4">
    <location>
        <begin position="2"/>
        <end position="232"/>
    </location>
</feature>
<dbReference type="PROSITE" id="PS50893">
    <property type="entry name" value="ABC_TRANSPORTER_2"/>
    <property type="match status" value="1"/>
</dbReference>
<dbReference type="Proteomes" id="UP001198182">
    <property type="component" value="Unassembled WGS sequence"/>
</dbReference>
<keyword evidence="3 5" id="KW-0067">ATP-binding</keyword>
<evidence type="ECO:0000259" key="4">
    <source>
        <dbReference type="PROSITE" id="PS50893"/>
    </source>
</evidence>
<dbReference type="InterPro" id="IPR003439">
    <property type="entry name" value="ABC_transporter-like_ATP-bd"/>
</dbReference>
<keyword evidence="6" id="KW-1185">Reference proteome</keyword>
<accession>A0AAE3JGW5</accession>
<dbReference type="InterPro" id="IPR017871">
    <property type="entry name" value="ABC_transporter-like_CS"/>
</dbReference>
<reference evidence="5" key="1">
    <citation type="submission" date="2021-10" db="EMBL/GenBank/DDBJ databases">
        <title>Anaerobic single-cell dispensing facilitates the cultivation of human gut bacteria.</title>
        <authorList>
            <person name="Afrizal A."/>
        </authorList>
    </citation>
    <scope>NUCLEOTIDE SEQUENCE</scope>
    <source>
        <strain evidence="5">CLA-AA-H215</strain>
    </source>
</reference>
<keyword evidence="1" id="KW-0813">Transport</keyword>
<dbReference type="PANTHER" id="PTHR42788:SF2">
    <property type="entry name" value="ABC TRANSPORTER ATP-BINDING PROTEIN"/>
    <property type="match status" value="1"/>
</dbReference>
<keyword evidence="2" id="KW-0547">Nucleotide-binding</keyword>
<evidence type="ECO:0000313" key="6">
    <source>
        <dbReference type="Proteomes" id="UP001198182"/>
    </source>
</evidence>
<dbReference type="PROSITE" id="PS00211">
    <property type="entry name" value="ABC_TRANSPORTER_1"/>
    <property type="match status" value="1"/>
</dbReference>
<organism evidence="5 6">
    <name type="scientific">Hominifimenecus microfluidus</name>
    <dbReference type="NCBI Taxonomy" id="2885348"/>
    <lineage>
        <taxon>Bacteria</taxon>
        <taxon>Bacillati</taxon>
        <taxon>Bacillota</taxon>
        <taxon>Clostridia</taxon>
        <taxon>Lachnospirales</taxon>
        <taxon>Lachnospiraceae</taxon>
        <taxon>Hominifimenecus</taxon>
    </lineage>
</organism>
<comment type="caution">
    <text evidence="5">The sequence shown here is derived from an EMBL/GenBank/DDBJ whole genome shotgun (WGS) entry which is preliminary data.</text>
</comment>
<dbReference type="Pfam" id="PF00005">
    <property type="entry name" value="ABC_tran"/>
    <property type="match status" value="1"/>
</dbReference>
<dbReference type="InterPro" id="IPR050166">
    <property type="entry name" value="ABC_transporter_ATP-bind"/>
</dbReference>
<dbReference type="SMART" id="SM00382">
    <property type="entry name" value="AAA"/>
    <property type="match status" value="1"/>
</dbReference>